<proteinExistence type="predicted"/>
<sequence>MARLMRILYADERNQSPFLCVKRSDPLRERTFPVEKWTAGTLSRLFPRVYLPIFQSATTMVVALPIEMVEVILNELANSKPTLHAYSHTRDADWILNSWSKSTFLHLPLAAKITLRELEIGLIPDHNIFDVLYHRDSPFNWTSLQKIVFYRIWDNGLIQGFLNGRLPALKCLELKKTEKMYHFASSGAFTGVIQNPSILCNLTELSVAFAFNADDFQFLENVINEVQKNSRLSSINLILPINLDGLEIEKAEYSTRFHRGFTVILELASSPSVKWVHLIVPIGEGVLQRRKLGIRDFMSTHFPCDTCTIQHILVVYRQAVITREPFSEL</sequence>
<dbReference type="AlphaFoldDB" id="A0A9W9A9F2"/>
<evidence type="ECO:0000313" key="2">
    <source>
        <dbReference type="Proteomes" id="UP001150266"/>
    </source>
</evidence>
<dbReference type="OrthoDB" id="3004230at2759"/>
<accession>A0A9W9A9F2</accession>
<dbReference type="Proteomes" id="UP001150266">
    <property type="component" value="Unassembled WGS sequence"/>
</dbReference>
<keyword evidence="2" id="KW-1185">Reference proteome</keyword>
<name>A0A9W9A9F2_9AGAR</name>
<comment type="caution">
    <text evidence="1">The sequence shown here is derived from an EMBL/GenBank/DDBJ whole genome shotgun (WGS) entry which is preliminary data.</text>
</comment>
<reference evidence="1" key="1">
    <citation type="submission" date="2022-08" db="EMBL/GenBank/DDBJ databases">
        <title>A Global Phylogenomic Analysis of the Shiitake Genus Lentinula.</title>
        <authorList>
            <consortium name="DOE Joint Genome Institute"/>
            <person name="Sierra-Patev S."/>
            <person name="Min B."/>
            <person name="Naranjo-Ortiz M."/>
            <person name="Looney B."/>
            <person name="Konkel Z."/>
            <person name="Slot J.C."/>
            <person name="Sakamoto Y."/>
            <person name="Steenwyk J.L."/>
            <person name="Rokas A."/>
            <person name="Carro J."/>
            <person name="Camarero S."/>
            <person name="Ferreira P."/>
            <person name="Molpeceres G."/>
            <person name="Ruiz-Duenas F.J."/>
            <person name="Serrano A."/>
            <person name="Henrissat B."/>
            <person name="Drula E."/>
            <person name="Hughes K.W."/>
            <person name="Mata J.L."/>
            <person name="Ishikawa N.K."/>
            <person name="Vargas-Isla R."/>
            <person name="Ushijima S."/>
            <person name="Smith C.A."/>
            <person name="Ahrendt S."/>
            <person name="Andreopoulos W."/>
            <person name="He G."/>
            <person name="Labutti K."/>
            <person name="Lipzen A."/>
            <person name="Ng V."/>
            <person name="Riley R."/>
            <person name="Sandor L."/>
            <person name="Barry K."/>
            <person name="Martinez A.T."/>
            <person name="Xiao Y."/>
            <person name="Gibbons J.G."/>
            <person name="Terashima K."/>
            <person name="Grigoriev I.V."/>
            <person name="Hibbett D.S."/>
        </authorList>
    </citation>
    <scope>NUCLEOTIDE SEQUENCE</scope>
    <source>
        <strain evidence="1">JLM2183</strain>
    </source>
</reference>
<protein>
    <submittedName>
        <fullName evidence="1">Uncharacterized protein</fullName>
    </submittedName>
</protein>
<dbReference type="EMBL" id="JAOTPV010000010">
    <property type="protein sequence ID" value="KAJ4477532.1"/>
    <property type="molecule type" value="Genomic_DNA"/>
</dbReference>
<evidence type="ECO:0000313" key="1">
    <source>
        <dbReference type="EMBL" id="KAJ4477532.1"/>
    </source>
</evidence>
<gene>
    <name evidence="1" type="ORF">J3R30DRAFT_3404855</name>
</gene>
<organism evidence="1 2">
    <name type="scientific">Lentinula aciculospora</name>
    <dbReference type="NCBI Taxonomy" id="153920"/>
    <lineage>
        <taxon>Eukaryota</taxon>
        <taxon>Fungi</taxon>
        <taxon>Dikarya</taxon>
        <taxon>Basidiomycota</taxon>
        <taxon>Agaricomycotina</taxon>
        <taxon>Agaricomycetes</taxon>
        <taxon>Agaricomycetidae</taxon>
        <taxon>Agaricales</taxon>
        <taxon>Marasmiineae</taxon>
        <taxon>Omphalotaceae</taxon>
        <taxon>Lentinula</taxon>
    </lineage>
</organism>